<name>A0AAV3Q1I4_LITER</name>
<protein>
    <submittedName>
        <fullName evidence="2">Uncharacterized protein</fullName>
    </submittedName>
</protein>
<dbReference type="AlphaFoldDB" id="A0AAV3Q1I4"/>
<accession>A0AAV3Q1I4</accession>
<feature type="compositionally biased region" description="Basic and acidic residues" evidence="1">
    <location>
        <begin position="1"/>
        <end position="15"/>
    </location>
</feature>
<keyword evidence="3" id="KW-1185">Reference proteome</keyword>
<comment type="caution">
    <text evidence="2">The sequence shown here is derived from an EMBL/GenBank/DDBJ whole genome shotgun (WGS) entry which is preliminary data.</text>
</comment>
<reference evidence="2 3" key="1">
    <citation type="submission" date="2024-01" db="EMBL/GenBank/DDBJ databases">
        <title>The complete chloroplast genome sequence of Lithospermum erythrorhizon: insights into the phylogenetic relationship among Boraginaceae species and the maternal lineages of purple gromwells.</title>
        <authorList>
            <person name="Okada T."/>
            <person name="Watanabe K."/>
        </authorList>
    </citation>
    <scope>NUCLEOTIDE SEQUENCE [LARGE SCALE GENOMIC DNA]</scope>
</reference>
<dbReference type="EMBL" id="BAABME010002781">
    <property type="protein sequence ID" value="GAA0156087.1"/>
    <property type="molecule type" value="Genomic_DNA"/>
</dbReference>
<evidence type="ECO:0000256" key="1">
    <source>
        <dbReference type="SAM" id="MobiDB-lite"/>
    </source>
</evidence>
<organism evidence="2 3">
    <name type="scientific">Lithospermum erythrorhizon</name>
    <name type="common">Purple gromwell</name>
    <name type="synonym">Lithospermum officinale var. erythrorhizon</name>
    <dbReference type="NCBI Taxonomy" id="34254"/>
    <lineage>
        <taxon>Eukaryota</taxon>
        <taxon>Viridiplantae</taxon>
        <taxon>Streptophyta</taxon>
        <taxon>Embryophyta</taxon>
        <taxon>Tracheophyta</taxon>
        <taxon>Spermatophyta</taxon>
        <taxon>Magnoliopsida</taxon>
        <taxon>eudicotyledons</taxon>
        <taxon>Gunneridae</taxon>
        <taxon>Pentapetalae</taxon>
        <taxon>asterids</taxon>
        <taxon>lamiids</taxon>
        <taxon>Boraginales</taxon>
        <taxon>Boraginaceae</taxon>
        <taxon>Boraginoideae</taxon>
        <taxon>Lithospermeae</taxon>
        <taxon>Lithospermum</taxon>
    </lineage>
</organism>
<feature type="region of interest" description="Disordered" evidence="1">
    <location>
        <begin position="1"/>
        <end position="29"/>
    </location>
</feature>
<gene>
    <name evidence="2" type="ORF">LIER_13661</name>
</gene>
<evidence type="ECO:0000313" key="3">
    <source>
        <dbReference type="Proteomes" id="UP001454036"/>
    </source>
</evidence>
<evidence type="ECO:0000313" key="2">
    <source>
        <dbReference type="EMBL" id="GAA0156087.1"/>
    </source>
</evidence>
<dbReference type="Proteomes" id="UP001454036">
    <property type="component" value="Unassembled WGS sequence"/>
</dbReference>
<proteinExistence type="predicted"/>
<sequence length="108" mass="11992">MIGQREIKPKPDKIAAMRSPQTQKEANGGLALFQERGAGGDSGWARRAVLPRVDEVPAIRGVLQLYSARPESALNNDPIRDKEGIRRSVYCASRVVKLSVKHLPMDYH</sequence>